<reference evidence="1" key="1">
    <citation type="journal article" date="2020" name="Nature">
        <title>Giant virus diversity and host interactions through global metagenomics.</title>
        <authorList>
            <person name="Schulz F."/>
            <person name="Roux S."/>
            <person name="Paez-Espino D."/>
            <person name="Jungbluth S."/>
            <person name="Walsh D.A."/>
            <person name="Denef V.J."/>
            <person name="McMahon K.D."/>
            <person name="Konstantinidis K.T."/>
            <person name="Eloe-Fadrosh E.A."/>
            <person name="Kyrpides N.C."/>
            <person name="Woyke T."/>
        </authorList>
    </citation>
    <scope>NUCLEOTIDE SEQUENCE</scope>
    <source>
        <strain evidence="1">GVMAG-M-3300027833-11</strain>
    </source>
</reference>
<name>A0A6C0LI73_9ZZZZ</name>
<accession>A0A6C0LI73</accession>
<dbReference type="EMBL" id="MN740504">
    <property type="protein sequence ID" value="QHU30197.1"/>
    <property type="molecule type" value="Genomic_DNA"/>
</dbReference>
<protein>
    <submittedName>
        <fullName evidence="1">Uncharacterized protein</fullName>
    </submittedName>
</protein>
<proteinExistence type="predicted"/>
<evidence type="ECO:0000313" key="1">
    <source>
        <dbReference type="EMBL" id="QHU30197.1"/>
    </source>
</evidence>
<sequence length="120" mass="13676">MASTRNKNTPEDYCLQQRSYKNSIEHIKYKHGAFGSAYNNAQPCLGFNASHMPWTALSHNPVEIESSLFGINANNLVNPQPKVEPQLKSLPMKSYFDRQELIMPEKLVVSKTQRPFPIPE</sequence>
<dbReference type="AlphaFoldDB" id="A0A6C0LI73"/>
<organism evidence="1">
    <name type="scientific">viral metagenome</name>
    <dbReference type="NCBI Taxonomy" id="1070528"/>
    <lineage>
        <taxon>unclassified sequences</taxon>
        <taxon>metagenomes</taxon>
        <taxon>organismal metagenomes</taxon>
    </lineage>
</organism>